<feature type="compositionally biased region" description="Low complexity" evidence="4">
    <location>
        <begin position="32"/>
        <end position="50"/>
    </location>
</feature>
<sequence>MKIFTNFFNSSPSSTHLQKKSANCKSKERPTSPSDALSSASSNSPISSGSFGKCTAAPPTPPSVILRPHPDDWSAPTELRPKITKEEWELVLRLLGNSGHLAAEEAAAILHEANGDGDCGINLSNFGALGSSTGGEGSVEEELKGAFRVFDSDGDGRISAEELLGVFLTLGDDGCTLEDCRRMIGGVTSRDDGFVCFDDFVRMMSGQIGL</sequence>
<evidence type="ECO:0000259" key="5">
    <source>
        <dbReference type="PROSITE" id="PS50222"/>
    </source>
</evidence>
<name>A0A7I8KL16_SPIIN</name>
<dbReference type="EMBL" id="LR746269">
    <property type="protein sequence ID" value="CAA7398483.1"/>
    <property type="molecule type" value="Genomic_DNA"/>
</dbReference>
<dbReference type="OrthoDB" id="26525at2759"/>
<dbReference type="CDD" id="cd00051">
    <property type="entry name" value="EFh"/>
    <property type="match status" value="1"/>
</dbReference>
<evidence type="ECO:0000256" key="2">
    <source>
        <dbReference type="ARBA" id="ARBA00022737"/>
    </source>
</evidence>
<dbReference type="PROSITE" id="PS00018">
    <property type="entry name" value="EF_HAND_1"/>
    <property type="match status" value="1"/>
</dbReference>
<evidence type="ECO:0000256" key="4">
    <source>
        <dbReference type="SAM" id="MobiDB-lite"/>
    </source>
</evidence>
<dbReference type="Pfam" id="PF13499">
    <property type="entry name" value="EF-hand_7"/>
    <property type="match status" value="1"/>
</dbReference>
<evidence type="ECO:0000256" key="1">
    <source>
        <dbReference type="ARBA" id="ARBA00022723"/>
    </source>
</evidence>
<keyword evidence="1" id="KW-0479">Metal-binding</keyword>
<dbReference type="SUPFAM" id="SSF47473">
    <property type="entry name" value="EF-hand"/>
    <property type="match status" value="1"/>
</dbReference>
<protein>
    <recommendedName>
        <fullName evidence="5">EF-hand domain-containing protein</fullName>
    </recommendedName>
</protein>
<dbReference type="InterPro" id="IPR011992">
    <property type="entry name" value="EF-hand-dom_pair"/>
</dbReference>
<keyword evidence="7" id="KW-1185">Reference proteome</keyword>
<evidence type="ECO:0000313" key="6">
    <source>
        <dbReference type="EMBL" id="CAA7398483.1"/>
    </source>
</evidence>
<dbReference type="InterPro" id="IPR002048">
    <property type="entry name" value="EF_hand_dom"/>
</dbReference>
<reference evidence="6" key="1">
    <citation type="submission" date="2020-02" db="EMBL/GenBank/DDBJ databases">
        <authorList>
            <person name="Scholz U."/>
            <person name="Mascher M."/>
            <person name="Fiebig A."/>
        </authorList>
    </citation>
    <scope>NUCLEOTIDE SEQUENCE</scope>
</reference>
<dbReference type="PROSITE" id="PS50222">
    <property type="entry name" value="EF_HAND_2"/>
    <property type="match status" value="1"/>
</dbReference>
<dbReference type="Gene3D" id="1.10.238.10">
    <property type="entry name" value="EF-hand"/>
    <property type="match status" value="1"/>
</dbReference>
<dbReference type="InterPro" id="IPR018247">
    <property type="entry name" value="EF_Hand_1_Ca_BS"/>
</dbReference>
<evidence type="ECO:0000256" key="3">
    <source>
        <dbReference type="ARBA" id="ARBA00022837"/>
    </source>
</evidence>
<dbReference type="GO" id="GO:0005509">
    <property type="term" value="F:calcium ion binding"/>
    <property type="evidence" value="ECO:0007669"/>
    <property type="project" value="InterPro"/>
</dbReference>
<keyword evidence="2" id="KW-0677">Repeat</keyword>
<proteinExistence type="predicted"/>
<dbReference type="AlphaFoldDB" id="A0A7I8KL16"/>
<feature type="compositionally biased region" description="Low complexity" evidence="4">
    <location>
        <begin position="1"/>
        <end position="15"/>
    </location>
</feature>
<keyword evidence="3" id="KW-0106">Calcium</keyword>
<feature type="region of interest" description="Disordered" evidence="4">
    <location>
        <begin position="1"/>
        <end position="76"/>
    </location>
</feature>
<dbReference type="InterPro" id="IPR039647">
    <property type="entry name" value="EF_hand_pair_protein_CML-like"/>
</dbReference>
<dbReference type="SMART" id="SM00054">
    <property type="entry name" value="EFh"/>
    <property type="match status" value="1"/>
</dbReference>
<feature type="domain" description="EF-hand" evidence="5">
    <location>
        <begin position="138"/>
        <end position="173"/>
    </location>
</feature>
<dbReference type="Proteomes" id="UP000663760">
    <property type="component" value="Chromosome 6"/>
</dbReference>
<accession>A0A7I8KL16</accession>
<organism evidence="6 7">
    <name type="scientific">Spirodela intermedia</name>
    <name type="common">Intermediate duckweed</name>
    <dbReference type="NCBI Taxonomy" id="51605"/>
    <lineage>
        <taxon>Eukaryota</taxon>
        <taxon>Viridiplantae</taxon>
        <taxon>Streptophyta</taxon>
        <taxon>Embryophyta</taxon>
        <taxon>Tracheophyta</taxon>
        <taxon>Spermatophyta</taxon>
        <taxon>Magnoliopsida</taxon>
        <taxon>Liliopsida</taxon>
        <taxon>Araceae</taxon>
        <taxon>Lemnoideae</taxon>
        <taxon>Spirodela</taxon>
    </lineage>
</organism>
<evidence type="ECO:0000313" key="7">
    <source>
        <dbReference type="Proteomes" id="UP000663760"/>
    </source>
</evidence>
<gene>
    <name evidence="6" type="ORF">SI8410_06009148</name>
</gene>
<dbReference type="PANTHER" id="PTHR10891">
    <property type="entry name" value="EF-HAND CALCIUM-BINDING DOMAIN CONTAINING PROTEIN"/>
    <property type="match status" value="1"/>
</dbReference>
<dbReference type="FunFam" id="1.10.238.10:FF:000001">
    <property type="entry name" value="Calmodulin 1"/>
    <property type="match status" value="1"/>
</dbReference>